<dbReference type="AlphaFoldDB" id="A0AAI9UX83"/>
<name>A0AAI9UX83_9PEZI</name>
<evidence type="ECO:0000313" key="3">
    <source>
        <dbReference type="Proteomes" id="UP001239795"/>
    </source>
</evidence>
<protein>
    <submittedName>
        <fullName evidence="2">Uncharacterized protein</fullName>
    </submittedName>
</protein>
<sequence length="168" mass="18352">MHIATLRCIQSSDRTSEASRRERRGNSFASHQNRWQSIFTSAQTSFSPSHAKNSTNHPLPTLISQHKALDPVKPRSLISAFSGAVADSEPVTALVQSLPTGLYSRALEKLQKESNNCAPAPAPRKKKAFETFHHQGYGTDTYTAPRCKVTSAAISLPLDHIAVQRSSA</sequence>
<accession>A0AAI9UX83</accession>
<evidence type="ECO:0000256" key="1">
    <source>
        <dbReference type="SAM" id="MobiDB-lite"/>
    </source>
</evidence>
<organism evidence="2 3">
    <name type="scientific">Colletotrichum melonis</name>
    <dbReference type="NCBI Taxonomy" id="1209925"/>
    <lineage>
        <taxon>Eukaryota</taxon>
        <taxon>Fungi</taxon>
        <taxon>Dikarya</taxon>
        <taxon>Ascomycota</taxon>
        <taxon>Pezizomycotina</taxon>
        <taxon>Sordariomycetes</taxon>
        <taxon>Hypocreomycetidae</taxon>
        <taxon>Glomerellales</taxon>
        <taxon>Glomerellaceae</taxon>
        <taxon>Colletotrichum</taxon>
        <taxon>Colletotrichum acutatum species complex</taxon>
    </lineage>
</organism>
<gene>
    <name evidence="2" type="ORF">CMEL01_12092</name>
</gene>
<evidence type="ECO:0000313" key="2">
    <source>
        <dbReference type="EMBL" id="KAK1464737.1"/>
    </source>
</evidence>
<feature type="region of interest" description="Disordered" evidence="1">
    <location>
        <begin position="11"/>
        <end position="34"/>
    </location>
</feature>
<dbReference type="Proteomes" id="UP001239795">
    <property type="component" value="Unassembled WGS sequence"/>
</dbReference>
<proteinExistence type="predicted"/>
<comment type="caution">
    <text evidence="2">The sequence shown here is derived from an EMBL/GenBank/DDBJ whole genome shotgun (WGS) entry which is preliminary data.</text>
</comment>
<reference evidence="2 3" key="1">
    <citation type="submission" date="2016-10" db="EMBL/GenBank/DDBJ databases">
        <title>The genome sequence of Colletotrichum fioriniae PJ7.</title>
        <authorList>
            <person name="Baroncelli R."/>
        </authorList>
    </citation>
    <scope>NUCLEOTIDE SEQUENCE [LARGE SCALE GENOMIC DNA]</scope>
    <source>
        <strain evidence="2">Col 31</strain>
    </source>
</reference>
<dbReference type="EMBL" id="MLGG01000005">
    <property type="protein sequence ID" value="KAK1464737.1"/>
    <property type="molecule type" value="Genomic_DNA"/>
</dbReference>
<keyword evidence="3" id="KW-1185">Reference proteome</keyword>